<organism evidence="4 5">
    <name type="scientific">Eubacterium ventriosum ATCC 27560</name>
    <dbReference type="NCBI Taxonomy" id="411463"/>
    <lineage>
        <taxon>Bacteria</taxon>
        <taxon>Bacillati</taxon>
        <taxon>Bacillota</taxon>
        <taxon>Clostridia</taxon>
        <taxon>Eubacteriales</taxon>
        <taxon>Eubacteriaceae</taxon>
        <taxon>Eubacterium</taxon>
    </lineage>
</organism>
<dbReference type="EMBL" id="AAVL02000038">
    <property type="protein sequence ID" value="EDM50175.1"/>
    <property type="molecule type" value="Genomic_DNA"/>
</dbReference>
<dbReference type="eggNOG" id="COG1595">
    <property type="taxonomic scope" value="Bacteria"/>
</dbReference>
<evidence type="ECO:0000256" key="2">
    <source>
        <dbReference type="SAM" id="SignalP"/>
    </source>
</evidence>
<dbReference type="OrthoDB" id="1643603at2"/>
<evidence type="ECO:0000313" key="4">
    <source>
        <dbReference type="EMBL" id="EDM50175.1"/>
    </source>
</evidence>
<feature type="region of interest" description="Disordered" evidence="1">
    <location>
        <begin position="454"/>
        <end position="479"/>
    </location>
</feature>
<dbReference type="STRING" id="411463.EUBVEN_02826"/>
<dbReference type="SUPFAM" id="SSF51445">
    <property type="entry name" value="(Trans)glycosidases"/>
    <property type="match status" value="1"/>
</dbReference>
<accession>A5ZAS4</accession>
<dbReference type="AlphaFoldDB" id="A5ZAS4"/>
<feature type="signal peptide" evidence="2">
    <location>
        <begin position="1"/>
        <end position="32"/>
    </location>
</feature>
<dbReference type="InterPro" id="IPR017853">
    <property type="entry name" value="GH"/>
</dbReference>
<reference evidence="4 5" key="2">
    <citation type="submission" date="2007-04" db="EMBL/GenBank/DDBJ databases">
        <title>Draft genome sequence of Eubacterium ventriosum (ATCC 27560).</title>
        <authorList>
            <person name="Sudarsanam P."/>
            <person name="Ley R."/>
            <person name="Guruge J."/>
            <person name="Turnbaugh P.J."/>
            <person name="Mahowald M."/>
            <person name="Liep D."/>
            <person name="Gordon J."/>
        </authorList>
    </citation>
    <scope>NUCLEOTIDE SEQUENCE [LARGE SCALE GENOMIC DNA]</scope>
    <source>
        <strain evidence="4 5">ATCC 27560</strain>
    </source>
</reference>
<dbReference type="CAZy" id="GH128">
    <property type="family name" value="Glycoside Hydrolase Family 128"/>
</dbReference>
<sequence>MNMKKMLKSFVATVLSLTLVVSGLGITKNVSAVTREDEWKANAVKTPAEGKLIGAGYIDVEFDNSMEGYTYSVYLDGQPVYWDGNSIVRSELGEKVSAVSKTKSFTSSDEGKTEVYTNTVSKHEITVEAKKDGQTITSEPRTFYVSKKGLALGGDMSDKITLSKLNCSWYYNWSTESFNNNVDANVAHIPMMWGIGDDNKENMENLKTTSNYILGFNEPDIEKQANIPMFFDAVSVWKQYISPLKLRKVSPAPAAPGGDSMWLKRFMNGDYICKTPKGEWGLYKDYEDDATKKWSEGIGEDVDAVVLHYYRNQINPQGLFDAVERLWNTYHKPIWITEMSLFGVKGTYTDFSYENEERRKQVEEYVTKLVEGLDKVPYVERYCWFPYDIDSTNDIDIYNGSGGTAMFEYATGLYTNLGRIYCNLGNPEGYNAETISDNEMYVYVPQTTPETTEKITETTNNPTSVSPTTGKNNQTTGKKINKPDKVKIISARNVKKKTVKLTWKKVSGKTKYQIQYSLNKKFRKGVKTKKTTKPNIKINRLSKKKKYYFRIRAINSAGIGKWSNVKKIVIRK</sequence>
<evidence type="ECO:0000256" key="1">
    <source>
        <dbReference type="SAM" id="MobiDB-lite"/>
    </source>
</evidence>
<evidence type="ECO:0000259" key="3">
    <source>
        <dbReference type="PROSITE" id="PS50853"/>
    </source>
</evidence>
<comment type="caution">
    <text evidence="4">The sequence shown here is derived from an EMBL/GenBank/DDBJ whole genome shotgun (WGS) entry which is preliminary data.</text>
</comment>
<dbReference type="PANTHER" id="PTHR34154">
    <property type="entry name" value="ALKALI-SENSITIVE LINKAGE PROTEIN 1"/>
    <property type="match status" value="1"/>
</dbReference>
<dbReference type="Gene3D" id="2.60.40.10">
    <property type="entry name" value="Immunoglobulins"/>
    <property type="match status" value="1"/>
</dbReference>
<dbReference type="SMART" id="SM00060">
    <property type="entry name" value="FN3"/>
    <property type="match status" value="1"/>
</dbReference>
<dbReference type="InterPro" id="IPR036116">
    <property type="entry name" value="FN3_sf"/>
</dbReference>
<dbReference type="SUPFAM" id="SSF49265">
    <property type="entry name" value="Fibronectin type III"/>
    <property type="match status" value="1"/>
</dbReference>
<dbReference type="CDD" id="cd00063">
    <property type="entry name" value="FN3"/>
    <property type="match status" value="1"/>
</dbReference>
<feature type="domain" description="Fibronectin type-III" evidence="3">
    <location>
        <begin position="482"/>
        <end position="572"/>
    </location>
</feature>
<dbReference type="Pfam" id="PF00041">
    <property type="entry name" value="fn3"/>
    <property type="match status" value="1"/>
</dbReference>
<dbReference type="Proteomes" id="UP000006000">
    <property type="component" value="Unassembled WGS sequence"/>
</dbReference>
<keyword evidence="2" id="KW-0732">Signal</keyword>
<dbReference type="PANTHER" id="PTHR34154:SF3">
    <property type="entry name" value="ALKALI-SENSITIVE LINKAGE PROTEIN 1"/>
    <property type="match status" value="1"/>
</dbReference>
<dbReference type="HOGENOM" id="CLU_548295_0_0_9"/>
<feature type="chain" id="PRO_5002690480" evidence="2">
    <location>
        <begin position="33"/>
        <end position="572"/>
    </location>
</feature>
<dbReference type="InterPro" id="IPR003961">
    <property type="entry name" value="FN3_dom"/>
</dbReference>
<evidence type="ECO:0000313" key="5">
    <source>
        <dbReference type="Proteomes" id="UP000006000"/>
    </source>
</evidence>
<dbReference type="GO" id="GO:0071966">
    <property type="term" value="P:fungal-type cell wall polysaccharide metabolic process"/>
    <property type="evidence" value="ECO:0007669"/>
    <property type="project" value="TreeGrafter"/>
</dbReference>
<reference evidence="4 5" key="1">
    <citation type="submission" date="2007-03" db="EMBL/GenBank/DDBJ databases">
        <authorList>
            <person name="Fulton L."/>
            <person name="Clifton S."/>
            <person name="Fulton B."/>
            <person name="Xu J."/>
            <person name="Minx P."/>
            <person name="Pepin K.H."/>
            <person name="Johnson M."/>
            <person name="Thiruvilangam P."/>
            <person name="Bhonagiri V."/>
            <person name="Nash W.E."/>
            <person name="Mardis E.R."/>
            <person name="Wilson R.K."/>
        </authorList>
    </citation>
    <scope>NUCLEOTIDE SEQUENCE [LARGE SCALE GENOMIC DNA]</scope>
    <source>
        <strain evidence="4 5">ATCC 27560</strain>
    </source>
</reference>
<dbReference type="InterPro" id="IPR013783">
    <property type="entry name" value="Ig-like_fold"/>
</dbReference>
<dbReference type="InterPro" id="IPR053183">
    <property type="entry name" value="ASL1"/>
</dbReference>
<name>A5ZAS4_9FIRM</name>
<feature type="compositionally biased region" description="Low complexity" evidence="1">
    <location>
        <begin position="457"/>
        <end position="478"/>
    </location>
</feature>
<dbReference type="PROSITE" id="PS50853">
    <property type="entry name" value="FN3"/>
    <property type="match status" value="1"/>
</dbReference>
<protein>
    <submittedName>
        <fullName evidence="4">Fibronectin type III domain protein</fullName>
    </submittedName>
</protein>
<proteinExistence type="predicted"/>
<dbReference type="Pfam" id="PF11790">
    <property type="entry name" value="Glyco_hydro_cc"/>
    <property type="match status" value="1"/>
</dbReference>
<dbReference type="InterPro" id="IPR024655">
    <property type="entry name" value="Asl1_glyco_hydro_catalytic"/>
</dbReference>
<gene>
    <name evidence="4" type="ORF">EUBVEN_02826</name>
</gene>